<feature type="region of interest" description="Disordered" evidence="1">
    <location>
        <begin position="246"/>
        <end position="341"/>
    </location>
</feature>
<feature type="compositionally biased region" description="Polar residues" evidence="1">
    <location>
        <begin position="464"/>
        <end position="505"/>
    </location>
</feature>
<proteinExistence type="predicted"/>
<feature type="compositionally biased region" description="Polar residues" evidence="1">
    <location>
        <begin position="523"/>
        <end position="542"/>
    </location>
</feature>
<keyword evidence="3" id="KW-1185">Reference proteome</keyword>
<dbReference type="AlphaFoldDB" id="A0AAU9JAY7"/>
<dbReference type="Proteomes" id="UP001162131">
    <property type="component" value="Unassembled WGS sequence"/>
</dbReference>
<organism evidence="2 3">
    <name type="scientific">Blepharisma stoltei</name>
    <dbReference type="NCBI Taxonomy" id="1481888"/>
    <lineage>
        <taxon>Eukaryota</taxon>
        <taxon>Sar</taxon>
        <taxon>Alveolata</taxon>
        <taxon>Ciliophora</taxon>
        <taxon>Postciliodesmatophora</taxon>
        <taxon>Heterotrichea</taxon>
        <taxon>Heterotrichida</taxon>
        <taxon>Blepharismidae</taxon>
        <taxon>Blepharisma</taxon>
    </lineage>
</organism>
<comment type="caution">
    <text evidence="2">The sequence shown here is derived from an EMBL/GenBank/DDBJ whole genome shotgun (WGS) entry which is preliminary data.</text>
</comment>
<name>A0AAU9JAY7_9CILI</name>
<feature type="compositionally biased region" description="Polar residues" evidence="1">
    <location>
        <begin position="616"/>
        <end position="643"/>
    </location>
</feature>
<sequence>MSRRMGYRFLTPRRAEVTRRIGESAEGPFTSSESNYSAFKVGIKHAKNALSSACSSFWKYIFPPAQIGVISRDAFSSLKKIQPISEFIEDSIPQPKPLHIDTGTLPPTPGRFEISDSAFKRPIEEITPYQTKRLKKEENIAPSVVNSEKPSVVNEPFKQAVPENKIKIPPWKKMQIRVGERQIKNFPVVKSENIKPVKTEENLPVLKLENTKTEKEIAKVEEIVKKEEKSKAPEVLIIKEEFKPVPLPSIQDDKEKPSEETSPESESQKIKEPLSPTMSFGDQSQNPDTLSQTPKKLNDSSQNSFYIKENKELEKIAEEKTEDVVKTERSTPKFDKEIKDDETSKKLVENAVKFDVPIKIDPLIKNPFEDVSKEKNPFISKTIDATVKPKENEKPTEAAMVEERHEPPKFNPPPAVSNPFLSSSTLTTTHSTTDQVKPLFVFGSNPSSSTTQNNPIPNPFGQPPASSQNPFATANNPFSTSIPTAPIQFGQSMPPASSSIPNPFGSSINPPSISAPNPFASSTNPPSISMPNNPFQPTSQSSTISPIAYQVPSQPLAVSPYQSSFGNTQPPFPSTQSNFNQNFQTGNNIPNRPNFPANTNYDMDMGGSRAPEISNPFGNQPFPQNSAPIQGTFNIGALPNNNRKILRAKRP</sequence>
<reference evidence="2" key="1">
    <citation type="submission" date="2021-09" db="EMBL/GenBank/DDBJ databases">
        <authorList>
            <consortium name="AG Swart"/>
            <person name="Singh M."/>
            <person name="Singh A."/>
            <person name="Seah K."/>
            <person name="Emmerich C."/>
        </authorList>
    </citation>
    <scope>NUCLEOTIDE SEQUENCE</scope>
    <source>
        <strain evidence="2">ATCC30299</strain>
    </source>
</reference>
<dbReference type="EMBL" id="CAJZBQ010000030">
    <property type="protein sequence ID" value="CAG9322291.1"/>
    <property type="molecule type" value="Genomic_DNA"/>
</dbReference>
<feature type="compositionally biased region" description="Polar residues" evidence="1">
    <location>
        <begin position="276"/>
        <end position="305"/>
    </location>
</feature>
<evidence type="ECO:0000313" key="2">
    <source>
        <dbReference type="EMBL" id="CAG9322291.1"/>
    </source>
</evidence>
<feature type="compositionally biased region" description="Basic and acidic residues" evidence="1">
    <location>
        <begin position="387"/>
        <end position="408"/>
    </location>
</feature>
<feature type="compositionally biased region" description="Low complexity" evidence="1">
    <location>
        <begin position="421"/>
        <end position="433"/>
    </location>
</feature>
<feature type="region of interest" description="Disordered" evidence="1">
    <location>
        <begin position="601"/>
        <end position="651"/>
    </location>
</feature>
<protein>
    <submittedName>
        <fullName evidence="2">Uncharacterized protein</fullName>
    </submittedName>
</protein>
<accession>A0AAU9JAY7</accession>
<gene>
    <name evidence="2" type="ORF">BSTOLATCC_MIC30664</name>
</gene>
<evidence type="ECO:0000313" key="3">
    <source>
        <dbReference type="Proteomes" id="UP001162131"/>
    </source>
</evidence>
<feature type="region of interest" description="Disordered" evidence="1">
    <location>
        <begin position="382"/>
        <end position="542"/>
    </location>
</feature>
<evidence type="ECO:0000256" key="1">
    <source>
        <dbReference type="SAM" id="MobiDB-lite"/>
    </source>
</evidence>
<feature type="compositionally biased region" description="Low complexity" evidence="1">
    <location>
        <begin position="444"/>
        <end position="455"/>
    </location>
</feature>
<feature type="compositionally biased region" description="Basic and acidic residues" evidence="1">
    <location>
        <begin position="308"/>
        <end position="341"/>
    </location>
</feature>
<feature type="compositionally biased region" description="Low complexity" evidence="1">
    <location>
        <begin position="506"/>
        <end position="522"/>
    </location>
</feature>